<feature type="transmembrane region" description="Helical" evidence="1">
    <location>
        <begin position="106"/>
        <end position="125"/>
    </location>
</feature>
<evidence type="ECO:0000313" key="3">
    <source>
        <dbReference type="Proteomes" id="UP000830631"/>
    </source>
</evidence>
<sequence length="127" mass="13419">MVLLMVPVAAQGHTSLAGIGAMFAFFFWAALSGARARRRRLPPGAVGDPFAMGLLMAVPYLALGFAGHAHGRAFGAPVLVVILGFAVLGGWLLLRAGSARADHVERFGFWWCLLMLAGMLLMTSAHA</sequence>
<accession>A0ABY4IY57</accession>
<protein>
    <submittedName>
        <fullName evidence="2">Uncharacterized protein</fullName>
    </submittedName>
</protein>
<keyword evidence="3" id="KW-1185">Reference proteome</keyword>
<name>A0ABY4IY57_9MICO</name>
<feature type="transmembrane region" description="Helical" evidence="1">
    <location>
        <begin position="73"/>
        <end position="94"/>
    </location>
</feature>
<feature type="transmembrane region" description="Helical" evidence="1">
    <location>
        <begin position="46"/>
        <end position="67"/>
    </location>
</feature>
<evidence type="ECO:0000256" key="1">
    <source>
        <dbReference type="SAM" id="Phobius"/>
    </source>
</evidence>
<keyword evidence="1" id="KW-0812">Transmembrane</keyword>
<dbReference type="Proteomes" id="UP000830631">
    <property type="component" value="Chromosome"/>
</dbReference>
<evidence type="ECO:0000313" key="2">
    <source>
        <dbReference type="EMBL" id="UPL16403.1"/>
    </source>
</evidence>
<organism evidence="2 3">
    <name type="scientific">Microbacterium aurugineum</name>
    <dbReference type="NCBI Taxonomy" id="2851642"/>
    <lineage>
        <taxon>Bacteria</taxon>
        <taxon>Bacillati</taxon>
        <taxon>Actinomycetota</taxon>
        <taxon>Actinomycetes</taxon>
        <taxon>Micrococcales</taxon>
        <taxon>Microbacteriaceae</taxon>
        <taxon>Microbacterium</taxon>
    </lineage>
</organism>
<gene>
    <name evidence="2" type="ORF">KV397_00850</name>
</gene>
<keyword evidence="1" id="KW-1133">Transmembrane helix</keyword>
<dbReference type="EMBL" id="CP078078">
    <property type="protein sequence ID" value="UPL16403.1"/>
    <property type="molecule type" value="Genomic_DNA"/>
</dbReference>
<proteinExistence type="predicted"/>
<dbReference type="RefSeq" id="WP_261811929.1">
    <property type="nucleotide sequence ID" value="NZ_CP078078.1"/>
</dbReference>
<feature type="transmembrane region" description="Helical" evidence="1">
    <location>
        <begin position="12"/>
        <end position="34"/>
    </location>
</feature>
<keyword evidence="1" id="KW-0472">Membrane</keyword>
<reference evidence="2 3" key="1">
    <citation type="submission" date="2021-06" db="EMBL/GenBank/DDBJ databases">
        <title>Genome-based taxonomic framework of Microbacterium strains isolated from marine environment, the description of four new species and reclassification of four preexisting species.</title>
        <authorList>
            <person name="Lee S.D."/>
            <person name="Kim S.-M."/>
            <person name="Byeon Y.-S."/>
            <person name="Yang H.L."/>
            <person name="Kim I.S."/>
        </authorList>
    </citation>
    <scope>NUCLEOTIDE SEQUENCE [LARGE SCALE GENOMIC DNA]</scope>
    <source>
        <strain evidence="2 3">KSW4-10</strain>
    </source>
</reference>